<dbReference type="Proteomes" id="UP000284322">
    <property type="component" value="Unassembled WGS sequence"/>
</dbReference>
<evidence type="ECO:0000256" key="1">
    <source>
        <dbReference type="SAM" id="Phobius"/>
    </source>
</evidence>
<feature type="transmembrane region" description="Helical" evidence="1">
    <location>
        <begin position="133"/>
        <end position="154"/>
    </location>
</feature>
<proteinExistence type="predicted"/>
<dbReference type="RefSeq" id="WP_120109084.1">
    <property type="nucleotide sequence ID" value="NZ_RAHJ01000018.1"/>
</dbReference>
<feature type="transmembrane region" description="Helical" evidence="1">
    <location>
        <begin position="20"/>
        <end position="40"/>
    </location>
</feature>
<keyword evidence="1" id="KW-1133">Transmembrane helix</keyword>
<keyword evidence="1" id="KW-0472">Membrane</keyword>
<sequence length="251" mass="27337">MIGAFFQRFWETVRDGVRLWWLAPIIPLIAALPEMVQHVAEVKLGMFASKEAFQTLAMDPTRWAFGYGKIAGLFIAIMAALSFWANRERGARWWNLRGILWGAVLGSVALQVAISLLGVGITRLLPGMEGQAINIAISLATLPLLIWMIGGLLGDRAMTLAASFHSGWFAVLRIIVFVGLPYFLLMGVHMGNHYLAFSQSPAVVWTLLIWDSLVVGTMAALMGTALHHAYRPLGGKGHSGPVSQRDSIGAA</sequence>
<organism evidence="2 3">
    <name type="scientific">Tsuneonella suprasediminis</name>
    <dbReference type="NCBI Taxonomy" id="2306996"/>
    <lineage>
        <taxon>Bacteria</taxon>
        <taxon>Pseudomonadati</taxon>
        <taxon>Pseudomonadota</taxon>
        <taxon>Alphaproteobacteria</taxon>
        <taxon>Sphingomonadales</taxon>
        <taxon>Erythrobacteraceae</taxon>
        <taxon>Tsuneonella</taxon>
    </lineage>
</organism>
<dbReference type="AlphaFoldDB" id="A0A419R2H6"/>
<evidence type="ECO:0000313" key="2">
    <source>
        <dbReference type="EMBL" id="RJX68009.1"/>
    </source>
</evidence>
<dbReference type="EMBL" id="RAHJ01000018">
    <property type="protein sequence ID" value="RJX68009.1"/>
    <property type="molecule type" value="Genomic_DNA"/>
</dbReference>
<comment type="caution">
    <text evidence="2">The sequence shown here is derived from an EMBL/GenBank/DDBJ whole genome shotgun (WGS) entry which is preliminary data.</text>
</comment>
<keyword evidence="3" id="KW-1185">Reference proteome</keyword>
<reference evidence="2 3" key="1">
    <citation type="submission" date="2018-09" db="EMBL/GenBank/DDBJ databases">
        <title>Altererythrobacter sp.Ery1 and Ery12, the genome sequencing of novel strains in genus Alterythrobacter.</title>
        <authorList>
            <person name="Cheng H."/>
            <person name="Wu Y.-H."/>
            <person name="Fang C."/>
            <person name="Xu X.-W."/>
        </authorList>
    </citation>
    <scope>NUCLEOTIDE SEQUENCE [LARGE SCALE GENOMIC DNA]</scope>
    <source>
        <strain evidence="2 3">Ery12</strain>
    </source>
</reference>
<dbReference type="OrthoDB" id="7426493at2"/>
<keyword evidence="1" id="KW-0812">Transmembrane</keyword>
<feature type="transmembrane region" description="Helical" evidence="1">
    <location>
        <begin position="166"/>
        <end position="190"/>
    </location>
</feature>
<evidence type="ECO:0000313" key="3">
    <source>
        <dbReference type="Proteomes" id="UP000284322"/>
    </source>
</evidence>
<feature type="transmembrane region" description="Helical" evidence="1">
    <location>
        <begin position="64"/>
        <end position="86"/>
    </location>
</feature>
<protein>
    <submittedName>
        <fullName evidence="2">Uncharacterized protein</fullName>
    </submittedName>
</protein>
<accession>A0A419R2H6</accession>
<feature type="transmembrane region" description="Helical" evidence="1">
    <location>
        <begin position="202"/>
        <end position="226"/>
    </location>
</feature>
<name>A0A419R2H6_9SPHN</name>
<gene>
    <name evidence="2" type="ORF">D6858_08720</name>
</gene>
<feature type="transmembrane region" description="Helical" evidence="1">
    <location>
        <begin position="98"/>
        <end position="121"/>
    </location>
</feature>